<dbReference type="InterPro" id="IPR036404">
    <property type="entry name" value="Jacalin-like_lectin_dom_sf"/>
</dbReference>
<dbReference type="SUPFAM" id="SSF51101">
    <property type="entry name" value="Mannose-binding lectins"/>
    <property type="match status" value="1"/>
</dbReference>
<dbReference type="PANTHER" id="PTHR34007:SF1">
    <property type="entry name" value="AEROLYSIN-LIKE PROTEIN-RELATED"/>
    <property type="match status" value="1"/>
</dbReference>
<feature type="compositionally biased region" description="Basic and acidic residues" evidence="1">
    <location>
        <begin position="223"/>
        <end position="233"/>
    </location>
</feature>
<feature type="domain" description="Jacalin-type lectin" evidence="2">
    <location>
        <begin position="17"/>
        <end position="155"/>
    </location>
</feature>
<reference evidence="3" key="1">
    <citation type="submission" date="2025-08" db="UniProtKB">
        <authorList>
            <consortium name="Ensembl"/>
        </authorList>
    </citation>
    <scope>IDENTIFICATION</scope>
</reference>
<protein>
    <recommendedName>
        <fullName evidence="2">Jacalin-type lectin domain-containing protein</fullName>
    </recommendedName>
</protein>
<dbReference type="Gene3D" id="2.100.10.30">
    <property type="entry name" value="Jacalin-like lectin domain"/>
    <property type="match status" value="2"/>
</dbReference>
<dbReference type="PANTHER" id="PTHR34007">
    <property type="entry name" value="AEROLYSIN-LIKE PROTEIN-RELATED"/>
    <property type="match status" value="1"/>
</dbReference>
<name>A0A8C5BTA5_GADMO</name>
<dbReference type="SUPFAM" id="SSF56973">
    <property type="entry name" value="Aerolisin/ETX pore-forming domain"/>
    <property type="match status" value="1"/>
</dbReference>
<evidence type="ECO:0000256" key="1">
    <source>
        <dbReference type="SAM" id="MobiDB-lite"/>
    </source>
</evidence>
<dbReference type="GeneTree" id="ENSGT00390000003194"/>
<evidence type="ECO:0000313" key="4">
    <source>
        <dbReference type="Proteomes" id="UP000694546"/>
    </source>
</evidence>
<dbReference type="InterPro" id="IPR001229">
    <property type="entry name" value="Jacalin-like_lectin_dom"/>
</dbReference>
<feature type="domain" description="Jacalin-type lectin" evidence="2">
    <location>
        <begin position="317"/>
        <end position="455"/>
    </location>
</feature>
<sequence>MHEYIDVHFCFRLLNMKTKLEVIGGQGGSSFTFTGRDNGATLKKIGVAVGGWQIKAVRAELTDGHVKTFGESVTFKEFTFEPGERFTKLSLWGNDDGSRLGGIRFSTSSGREFFEQMTGSVLKTEYPINVGSGVCLGLQGKAGSDIDCLGFLFIKANTSIPQRMFKWLGRLTCLFQRGSSSESAPVDEDRDDPRAAGTLSPVYEATMDDMRAMLPRTTSYARSSDKEQEKEANDMSPPSGQNTKQDEPLAPEAPQANAVTPTEVTESHDGVISCPSPPTTQGTFKDSTREGEEVERTEKGPEVEQISDHVSGLLNTATTLEVIGGQGGSSFTLTGRDNGATLKKIGVAVGGWQIKAVRAELTDGRVKTFGESVTFKEFTFEPGERFTKLSLWGNDDGSRLGGIRFSTISGREFFEQMTSMGLNTEYSIDVGSGVCLGLQGNAGSDIDCLGFLFINAIKSSVLTDMTYPSLAMYTPQVNKEYIKSSSHQNDTTAAQEHKCAYSRSVTKSTTWSTTTKMEGTVNMSVHAGIPKLVGGSGGFSLTTGAVLLSTMNSSETITESDEVNVTVPARKTVSIELTVGRADINLPYSATVKITCMNGSELVFPSTGNYSGVAYTAVHLKTTESDYVMNVE</sequence>
<dbReference type="AlphaFoldDB" id="A0A8C5BTA5"/>
<keyword evidence="4" id="KW-1185">Reference proteome</keyword>
<evidence type="ECO:0000313" key="3">
    <source>
        <dbReference type="Ensembl" id="ENSGMOP00000051829.1"/>
    </source>
</evidence>
<feature type="compositionally biased region" description="Basic and acidic residues" evidence="1">
    <location>
        <begin position="286"/>
        <end position="302"/>
    </location>
</feature>
<dbReference type="Ensembl" id="ENSGMOT00000068183.1">
    <property type="protein sequence ID" value="ENSGMOP00000051829.1"/>
    <property type="gene ID" value="ENSGMOG00000031425.1"/>
</dbReference>
<dbReference type="InterPro" id="IPR053280">
    <property type="entry name" value="Aerolysin-like_pore-former"/>
</dbReference>
<accession>A0A8C5BTA5</accession>
<dbReference type="Gene3D" id="2.170.15.10">
    <property type="entry name" value="Proaerolysin, chain A, domain 3"/>
    <property type="match status" value="1"/>
</dbReference>
<evidence type="ECO:0000259" key="2">
    <source>
        <dbReference type="PROSITE" id="PS51752"/>
    </source>
</evidence>
<feature type="region of interest" description="Disordered" evidence="1">
    <location>
        <begin position="179"/>
        <end position="304"/>
    </location>
</feature>
<dbReference type="Proteomes" id="UP000694546">
    <property type="component" value="Chromosome 8"/>
</dbReference>
<dbReference type="PROSITE" id="PS51752">
    <property type="entry name" value="JACALIN_LECTIN"/>
    <property type="match status" value="2"/>
</dbReference>
<organism evidence="3 4">
    <name type="scientific">Gadus morhua</name>
    <name type="common">Atlantic cod</name>
    <dbReference type="NCBI Taxonomy" id="8049"/>
    <lineage>
        <taxon>Eukaryota</taxon>
        <taxon>Metazoa</taxon>
        <taxon>Chordata</taxon>
        <taxon>Craniata</taxon>
        <taxon>Vertebrata</taxon>
        <taxon>Euteleostomi</taxon>
        <taxon>Actinopterygii</taxon>
        <taxon>Neopterygii</taxon>
        <taxon>Teleostei</taxon>
        <taxon>Neoteleostei</taxon>
        <taxon>Acanthomorphata</taxon>
        <taxon>Zeiogadaria</taxon>
        <taxon>Gadariae</taxon>
        <taxon>Gadiformes</taxon>
        <taxon>Gadoidei</taxon>
        <taxon>Gadidae</taxon>
        <taxon>Gadus</taxon>
    </lineage>
</organism>
<dbReference type="CDD" id="cd09302">
    <property type="entry name" value="Jacalin_like"/>
    <property type="match status" value="2"/>
</dbReference>
<reference evidence="3" key="2">
    <citation type="submission" date="2025-09" db="UniProtKB">
        <authorList>
            <consortium name="Ensembl"/>
        </authorList>
    </citation>
    <scope>IDENTIFICATION</scope>
</reference>
<proteinExistence type="predicted"/>